<accession>A0A7D7LDT4</accession>
<sequence>MLTITWQEEIASLKQDLRKEINKISDHSEINIPNYICINNLKSKLERLDEIENILSIEKYKIVFIGTIGEGKTTAICHLFNLISDFNVSKTIANKSRNVIETKELLSTGAGKTTICEVIIKAAVKTYIEIEPYTVDEMENLIFEFCDYIADKDKDNLQTDQKIIISKEIERAIRNIIEMKLQYKTIYEGEKKKTEIIDPAKEKFDLLGLEEVKKNALNNAKLEYRTTNKIEFDNQTNEKEWIKNVFAAINNVEFKEFAIPRKIYLNVSYDVLSGSNLSQFDSVVDTKGLDENPIRKDLQKYIENQDTICLFVTSFNDAPEANIRKLIGYHLTSKSKDFHHRFVTLVLTHKNQPEKVHGCDGDWDAGIQIRKEEVQATFRNLNLDFFLENILFYDALRYYRDDIVKLNTDIYSEEDVQADKNEFIEAIVGVVERRRNILLDEIKDITESFTRIKNGDALTGSEIKAIEKAIQKIKDLRDLSKRVPSFVYKDQGLDKGFVTKYIEYYRTVYKAWNTKHAIHRNFGSYEPRNIDIYYDMRVFAEGMDEDEMLKKFTKEAKQELENILNDLTSANESLKTLIPELVIQFNSLYDNFISEVGKEIQKEAKRKLSPQKEDSDFWTALIKEKGKVRPPGETYTDNVCQTLKHELEKEESLNTFLEIQAVKSWKKLVAKILSFFGEK</sequence>
<gene>
    <name evidence="2" type="ORF">HUN01_26570</name>
</gene>
<reference evidence="3" key="1">
    <citation type="submission" date="2020-06" db="EMBL/GenBank/DDBJ databases">
        <title>Nostoc edaphicum CCNP1411 genome.</title>
        <authorList>
            <person name="Fidor A."/>
            <person name="Grabski M."/>
            <person name="Gawor J."/>
            <person name="Gromadka R."/>
            <person name="Wegrzyn G."/>
            <person name="Mazur-Marzec H."/>
        </authorList>
    </citation>
    <scope>NUCLEOTIDE SEQUENCE [LARGE SCALE GENOMIC DNA]</scope>
    <source>
        <strain evidence="3">CCNP1411</strain>
    </source>
</reference>
<protein>
    <submittedName>
        <fullName evidence="2">Uncharacterized protein</fullName>
    </submittedName>
</protein>
<dbReference type="AlphaFoldDB" id="A0A7D7LDT4"/>
<dbReference type="Proteomes" id="UP000514713">
    <property type="component" value="Chromosome"/>
</dbReference>
<keyword evidence="3" id="KW-1185">Reference proteome</keyword>
<dbReference type="RefSeq" id="WP_181928662.1">
    <property type="nucleotide sequence ID" value="NZ_CP054698.1"/>
</dbReference>
<feature type="coiled-coil region" evidence="1">
    <location>
        <begin position="550"/>
        <end position="577"/>
    </location>
</feature>
<proteinExistence type="predicted"/>
<organism evidence="2 3">
    <name type="scientific">Nostoc edaphicum CCNP1411</name>
    <dbReference type="NCBI Taxonomy" id="1472755"/>
    <lineage>
        <taxon>Bacteria</taxon>
        <taxon>Bacillati</taxon>
        <taxon>Cyanobacteriota</taxon>
        <taxon>Cyanophyceae</taxon>
        <taxon>Nostocales</taxon>
        <taxon>Nostocaceae</taxon>
        <taxon>Nostoc</taxon>
    </lineage>
</organism>
<evidence type="ECO:0000313" key="2">
    <source>
        <dbReference type="EMBL" id="QMS90973.1"/>
    </source>
</evidence>
<evidence type="ECO:0000256" key="1">
    <source>
        <dbReference type="SAM" id="Coils"/>
    </source>
</evidence>
<dbReference type="EMBL" id="CP054698">
    <property type="protein sequence ID" value="QMS90973.1"/>
    <property type="molecule type" value="Genomic_DNA"/>
</dbReference>
<evidence type="ECO:0000313" key="3">
    <source>
        <dbReference type="Proteomes" id="UP000514713"/>
    </source>
</evidence>
<keyword evidence="1" id="KW-0175">Coiled coil</keyword>
<name>A0A7D7LDT4_9NOSO</name>
<dbReference type="KEGG" id="ned:HUN01_26570"/>